<organism evidence="3 4">
    <name type="scientific">Paenibacillus sedimenti</name>
    <dbReference type="NCBI Taxonomy" id="2770274"/>
    <lineage>
        <taxon>Bacteria</taxon>
        <taxon>Bacillati</taxon>
        <taxon>Bacillota</taxon>
        <taxon>Bacilli</taxon>
        <taxon>Bacillales</taxon>
        <taxon>Paenibacillaceae</taxon>
        <taxon>Paenibacillus</taxon>
    </lineage>
</organism>
<evidence type="ECO:0000256" key="1">
    <source>
        <dbReference type="SAM" id="MobiDB-lite"/>
    </source>
</evidence>
<evidence type="ECO:0000313" key="3">
    <source>
        <dbReference type="EMBL" id="MBD0382424.1"/>
    </source>
</evidence>
<protein>
    <submittedName>
        <fullName evidence="3">DinB family protein</fullName>
    </submittedName>
</protein>
<dbReference type="InterPro" id="IPR024775">
    <property type="entry name" value="DinB-like"/>
</dbReference>
<accession>A0A926KUK5</accession>
<keyword evidence="4" id="KW-1185">Reference proteome</keyword>
<proteinExistence type="predicted"/>
<evidence type="ECO:0000313" key="4">
    <source>
        <dbReference type="Proteomes" id="UP000650466"/>
    </source>
</evidence>
<reference evidence="3" key="1">
    <citation type="submission" date="2020-09" db="EMBL/GenBank/DDBJ databases">
        <title>Draft Genome Sequence of Paenibacillus sp. WST5.</title>
        <authorList>
            <person name="Bao Z."/>
        </authorList>
    </citation>
    <scope>NUCLEOTIDE SEQUENCE</scope>
    <source>
        <strain evidence="3">WST5</strain>
    </source>
</reference>
<feature type="domain" description="DinB-like" evidence="2">
    <location>
        <begin position="28"/>
        <end position="149"/>
    </location>
</feature>
<gene>
    <name evidence="3" type="ORF">ICC18_20095</name>
</gene>
<dbReference type="AlphaFoldDB" id="A0A926KUK5"/>
<sequence>MSRIQINQLLLQWDHIWDKEEWTVPVATALEGLTAKEAAWVPPGGANTIWQTLNHMNYYNERLLCRLTGTSFDKPARSTNEGTFGHPGDPEDSEGWQAAVGQAKSIAQDLRTTLAALTDKDLERPYVSSTLGHELPIWIMHDAYHAGQIVLVRKLLGTWRT</sequence>
<dbReference type="RefSeq" id="WP_188176207.1">
    <property type="nucleotide sequence ID" value="NZ_JACVVD010000007.1"/>
</dbReference>
<comment type="caution">
    <text evidence="3">The sequence shown here is derived from an EMBL/GenBank/DDBJ whole genome shotgun (WGS) entry which is preliminary data.</text>
</comment>
<dbReference type="Gene3D" id="1.20.120.450">
    <property type="entry name" value="dinb family like domain"/>
    <property type="match status" value="1"/>
</dbReference>
<feature type="region of interest" description="Disordered" evidence="1">
    <location>
        <begin position="76"/>
        <end position="95"/>
    </location>
</feature>
<name>A0A926KUK5_9BACL</name>
<dbReference type="Pfam" id="PF12867">
    <property type="entry name" value="DinB_2"/>
    <property type="match status" value="1"/>
</dbReference>
<dbReference type="InterPro" id="IPR034660">
    <property type="entry name" value="DinB/YfiT-like"/>
</dbReference>
<dbReference type="Proteomes" id="UP000650466">
    <property type="component" value="Unassembled WGS sequence"/>
</dbReference>
<dbReference type="EMBL" id="JACVVD010000007">
    <property type="protein sequence ID" value="MBD0382424.1"/>
    <property type="molecule type" value="Genomic_DNA"/>
</dbReference>
<evidence type="ECO:0000259" key="2">
    <source>
        <dbReference type="Pfam" id="PF12867"/>
    </source>
</evidence>
<dbReference type="SUPFAM" id="SSF109854">
    <property type="entry name" value="DinB/YfiT-like putative metalloenzymes"/>
    <property type="match status" value="1"/>
</dbReference>